<feature type="transmembrane region" description="Helical" evidence="1">
    <location>
        <begin position="46"/>
        <end position="62"/>
    </location>
</feature>
<dbReference type="EMBL" id="JBHSDC010000022">
    <property type="protein sequence ID" value="MFC4232549.1"/>
    <property type="molecule type" value="Genomic_DNA"/>
</dbReference>
<reference evidence="3" key="1">
    <citation type="journal article" date="2019" name="Int. J. Syst. Evol. Microbiol.">
        <title>The Global Catalogue of Microorganisms (GCM) 10K type strain sequencing project: providing services to taxonomists for standard genome sequencing and annotation.</title>
        <authorList>
            <consortium name="The Broad Institute Genomics Platform"/>
            <consortium name="The Broad Institute Genome Sequencing Center for Infectious Disease"/>
            <person name="Wu L."/>
            <person name="Ma J."/>
        </authorList>
    </citation>
    <scope>NUCLEOTIDE SEQUENCE [LARGE SCALE GENOMIC DNA]</scope>
    <source>
        <strain evidence="3">CECT 8010</strain>
    </source>
</reference>
<evidence type="ECO:0000313" key="2">
    <source>
        <dbReference type="EMBL" id="MFC4232549.1"/>
    </source>
</evidence>
<dbReference type="Proteomes" id="UP001595906">
    <property type="component" value="Unassembled WGS sequence"/>
</dbReference>
<proteinExistence type="predicted"/>
<keyword evidence="1" id="KW-0812">Transmembrane</keyword>
<evidence type="ECO:0000313" key="3">
    <source>
        <dbReference type="Proteomes" id="UP001595906"/>
    </source>
</evidence>
<feature type="transmembrane region" description="Helical" evidence="1">
    <location>
        <begin position="85"/>
        <end position="105"/>
    </location>
</feature>
<organism evidence="2 3">
    <name type="scientific">Parasediminibacterium paludis</name>
    <dbReference type="NCBI Taxonomy" id="908966"/>
    <lineage>
        <taxon>Bacteria</taxon>
        <taxon>Pseudomonadati</taxon>
        <taxon>Bacteroidota</taxon>
        <taxon>Chitinophagia</taxon>
        <taxon>Chitinophagales</taxon>
        <taxon>Chitinophagaceae</taxon>
        <taxon>Parasediminibacterium</taxon>
    </lineage>
</organism>
<sequence length="157" mass="18284">MYAGLLGLHSLLRWLLIIFLVINIIRVNVEAGEDFDSTDKKWSLRLLIAAHINLLIGLYQYFSDKLPKVMIEHFTTGDIMKRADLRFWIIEHPLCMILSITLITISHVKSKKPGNALKKHRLMSWLYILALVIMIAGIPWPFRGEDIARPWFRGLYQ</sequence>
<name>A0ABV8PYC4_9BACT</name>
<keyword evidence="1" id="KW-0472">Membrane</keyword>
<feature type="transmembrane region" description="Helical" evidence="1">
    <location>
        <begin position="125"/>
        <end position="142"/>
    </location>
</feature>
<keyword evidence="3" id="KW-1185">Reference proteome</keyword>
<evidence type="ECO:0000256" key="1">
    <source>
        <dbReference type="SAM" id="Phobius"/>
    </source>
</evidence>
<accession>A0ABV8PYC4</accession>
<gene>
    <name evidence="2" type="ORF">ACFOW1_11640</name>
</gene>
<evidence type="ECO:0008006" key="4">
    <source>
        <dbReference type="Google" id="ProtNLM"/>
    </source>
</evidence>
<feature type="transmembrane region" description="Helical" evidence="1">
    <location>
        <begin position="6"/>
        <end position="25"/>
    </location>
</feature>
<dbReference type="RefSeq" id="WP_379014451.1">
    <property type="nucleotide sequence ID" value="NZ_JBHSDC010000022.1"/>
</dbReference>
<comment type="caution">
    <text evidence="2">The sequence shown here is derived from an EMBL/GenBank/DDBJ whole genome shotgun (WGS) entry which is preliminary data.</text>
</comment>
<protein>
    <recommendedName>
        <fullName evidence="4">Cytochrome B</fullName>
    </recommendedName>
</protein>
<keyword evidence="1" id="KW-1133">Transmembrane helix</keyword>